<dbReference type="PANTHER" id="PTHR34136">
    <property type="match status" value="1"/>
</dbReference>
<geneLocation type="plasmid" evidence="3 4">
    <name>pKNR</name>
</geneLocation>
<dbReference type="CDD" id="cd06533">
    <property type="entry name" value="Glyco_transf_WecG_TagA"/>
    <property type="match status" value="1"/>
</dbReference>
<dbReference type="CAZy" id="GT26">
    <property type="family name" value="Glycosyltransferase Family 26"/>
</dbReference>
<dbReference type="InterPro" id="IPR004629">
    <property type="entry name" value="WecG_TagA_CpsF"/>
</dbReference>
<reference evidence="3 4" key="1">
    <citation type="submission" date="2009-03" db="EMBL/GenBank/DDBJ databases">
        <title>Comparison of the complete genome sequences of Rhodococcus erythropolis PR4 and Rhodococcus opacus B4.</title>
        <authorList>
            <person name="Takarada H."/>
            <person name="Sekine M."/>
            <person name="Hosoyama A."/>
            <person name="Yamada R."/>
            <person name="Fujisawa T."/>
            <person name="Omata S."/>
            <person name="Shimizu A."/>
            <person name="Tsukatani N."/>
            <person name="Tanikawa S."/>
            <person name="Fujita N."/>
            <person name="Harayama S."/>
        </authorList>
    </citation>
    <scope>NUCLEOTIDE SEQUENCE [LARGE SCALE GENOMIC DNA]</scope>
    <source>
        <strain evidence="3 4">B4</strain>
        <plasmid evidence="3 4">pKNR</plasmid>
    </source>
</reference>
<dbReference type="GO" id="GO:0016758">
    <property type="term" value="F:hexosyltransferase activity"/>
    <property type="evidence" value="ECO:0007669"/>
    <property type="project" value="TreeGrafter"/>
</dbReference>
<dbReference type="NCBIfam" id="TIGR00696">
    <property type="entry name" value="wecG_tagA_cpsF"/>
    <property type="match status" value="1"/>
</dbReference>
<dbReference type="EC" id="2.4.-.-" evidence="3"/>
<keyword evidence="3" id="KW-0614">Plasmid</keyword>
<evidence type="ECO:0000313" key="3">
    <source>
        <dbReference type="EMBL" id="BAH56173.1"/>
    </source>
</evidence>
<gene>
    <name evidence="3" type="ordered locus">ROP_pKNR-00810</name>
</gene>
<accession>C1BED3</accession>
<keyword evidence="1 3" id="KW-0328">Glycosyltransferase</keyword>
<organism evidence="3 4">
    <name type="scientific">Rhodococcus opacus (strain B4)</name>
    <dbReference type="NCBI Taxonomy" id="632772"/>
    <lineage>
        <taxon>Bacteria</taxon>
        <taxon>Bacillati</taxon>
        <taxon>Actinomycetota</taxon>
        <taxon>Actinomycetes</taxon>
        <taxon>Mycobacteriales</taxon>
        <taxon>Nocardiaceae</taxon>
        <taxon>Rhodococcus</taxon>
    </lineage>
</organism>
<dbReference type="Proteomes" id="UP000002212">
    <property type="component" value="Plasmid pKNR"/>
</dbReference>
<evidence type="ECO:0000313" key="4">
    <source>
        <dbReference type="Proteomes" id="UP000002212"/>
    </source>
</evidence>
<dbReference type="OrthoDB" id="9771846at2"/>
<name>C1BED3_RHOOB</name>
<dbReference type="PANTHER" id="PTHR34136:SF1">
    <property type="entry name" value="UDP-N-ACETYL-D-MANNOSAMINURONIC ACID TRANSFERASE"/>
    <property type="match status" value="1"/>
</dbReference>
<dbReference type="Pfam" id="PF03808">
    <property type="entry name" value="Glyco_tran_WecG"/>
    <property type="match status" value="1"/>
</dbReference>
<sequence length="264" mass="28903">MTTGSIGARFERRGVGHIPFSVTTLRNATETIIEAAVKGVAMPIRLSNAYCVALAAQDEEYRAVMNGPGVNLPDGTPIPWVMNYGSDVDVFAGRVRGPSLFVEVLDIGRRSNVRHFFLGATEDTLASLVEQASARFPGIQIAGAYSPPFAPVTEHFYAQCVSEIQRTDAQIVWVALGTPKQDVVGATIAEMAQLPTVAVGAAFDFLAGTVREAPVWIQNSGTEWLFRLATEPRRLWRRYLIGNFQFLRAAYYARGLRNLPAIEI</sequence>
<dbReference type="PATRIC" id="fig|632772.20.peg.7654"/>
<evidence type="ECO:0000256" key="1">
    <source>
        <dbReference type="ARBA" id="ARBA00022676"/>
    </source>
</evidence>
<protein>
    <submittedName>
        <fullName evidence="3">Putative glycosyltransferase</fullName>
        <ecNumber evidence="3">2.4.-.-</ecNumber>
    </submittedName>
</protein>
<dbReference type="KEGG" id="rop:ROP_pKNR-00810"/>
<dbReference type="EMBL" id="AP011118">
    <property type="protein sequence ID" value="BAH56173.1"/>
    <property type="molecule type" value="Genomic_DNA"/>
</dbReference>
<dbReference type="HOGENOM" id="CLU_063203_2_0_11"/>
<keyword evidence="2 3" id="KW-0808">Transferase</keyword>
<proteinExistence type="predicted"/>
<dbReference type="AlphaFoldDB" id="C1BED3"/>
<evidence type="ECO:0000256" key="2">
    <source>
        <dbReference type="ARBA" id="ARBA00022679"/>
    </source>
</evidence>
<dbReference type="RefSeq" id="WP_012691898.1">
    <property type="nucleotide sequence ID" value="NC_012523.1"/>
</dbReference>